<keyword evidence="5 7" id="KW-1133">Transmembrane helix</keyword>
<protein>
    <submittedName>
        <fullName evidence="9">Predicted exporter protein, RND superfamily</fullName>
    </submittedName>
</protein>
<dbReference type="GO" id="GO:0005886">
    <property type="term" value="C:plasma membrane"/>
    <property type="evidence" value="ECO:0007669"/>
    <property type="project" value="UniProtKB-SubCell"/>
</dbReference>
<feature type="transmembrane region" description="Helical" evidence="7">
    <location>
        <begin position="678"/>
        <end position="701"/>
    </location>
</feature>
<accession>A0A1G6QR95</accession>
<proteinExistence type="inferred from homology"/>
<feature type="transmembrane region" description="Helical" evidence="7">
    <location>
        <begin position="333"/>
        <end position="352"/>
    </location>
</feature>
<reference evidence="9 10" key="1">
    <citation type="submission" date="2016-10" db="EMBL/GenBank/DDBJ databases">
        <authorList>
            <person name="Varghese N."/>
            <person name="Submissions S."/>
        </authorList>
    </citation>
    <scope>NUCLEOTIDE SEQUENCE [LARGE SCALE GENOMIC DNA]</scope>
    <source>
        <strain evidence="9 10">CDM_1</strain>
    </source>
</reference>
<keyword evidence="3" id="KW-1003">Cell membrane</keyword>
<feature type="transmembrane region" description="Helical" evidence="7">
    <location>
        <begin position="646"/>
        <end position="671"/>
    </location>
</feature>
<comment type="similarity">
    <text evidence="2">Belongs to the resistance-nodulation-cell division (RND) (TC 2.A.6) family. MmpL subfamily.</text>
</comment>
<feature type="transmembrane region" description="Helical" evidence="7">
    <location>
        <begin position="24"/>
        <end position="43"/>
    </location>
</feature>
<feature type="transmembrane region" description="Helical" evidence="7">
    <location>
        <begin position="290"/>
        <end position="312"/>
    </location>
</feature>
<evidence type="ECO:0000256" key="4">
    <source>
        <dbReference type="ARBA" id="ARBA00022692"/>
    </source>
</evidence>
<feature type="transmembrane region" description="Helical" evidence="7">
    <location>
        <begin position="364"/>
        <end position="384"/>
    </location>
</feature>
<dbReference type="PROSITE" id="PS50156">
    <property type="entry name" value="SSD"/>
    <property type="match status" value="2"/>
</dbReference>
<feature type="domain" description="SSD" evidence="8">
    <location>
        <begin position="264"/>
        <end position="383"/>
    </location>
</feature>
<dbReference type="AlphaFoldDB" id="A0A1G6QR95"/>
<evidence type="ECO:0000256" key="1">
    <source>
        <dbReference type="ARBA" id="ARBA00004651"/>
    </source>
</evidence>
<dbReference type="Pfam" id="PF03176">
    <property type="entry name" value="MMPL"/>
    <property type="match status" value="2"/>
</dbReference>
<feature type="transmembrane region" description="Helical" evidence="7">
    <location>
        <begin position="707"/>
        <end position="729"/>
    </location>
</feature>
<feature type="transmembrane region" description="Helical" evidence="7">
    <location>
        <begin position="428"/>
        <end position="447"/>
    </location>
</feature>
<keyword evidence="4 7" id="KW-0812">Transmembrane</keyword>
<name>A0A1G6QR95_9EURY</name>
<gene>
    <name evidence="9" type="ORF">SAMN05192552_1009129</name>
</gene>
<organism evidence="9 10">
    <name type="scientific">Natrinema hispanicum</name>
    <dbReference type="NCBI Taxonomy" id="392421"/>
    <lineage>
        <taxon>Archaea</taxon>
        <taxon>Methanobacteriati</taxon>
        <taxon>Methanobacteriota</taxon>
        <taxon>Stenosarchaea group</taxon>
        <taxon>Halobacteria</taxon>
        <taxon>Halobacteriales</taxon>
        <taxon>Natrialbaceae</taxon>
        <taxon>Natrinema</taxon>
    </lineage>
</organism>
<evidence type="ECO:0000256" key="2">
    <source>
        <dbReference type="ARBA" id="ARBA00010157"/>
    </source>
</evidence>
<comment type="subcellular location">
    <subcellularLocation>
        <location evidence="1">Cell membrane</location>
        <topology evidence="1">Multi-pass membrane protein</topology>
    </subcellularLocation>
</comment>
<dbReference type="SUPFAM" id="SSF82866">
    <property type="entry name" value="Multidrug efflux transporter AcrB transmembrane domain"/>
    <property type="match status" value="2"/>
</dbReference>
<dbReference type="PANTHER" id="PTHR33406:SF6">
    <property type="entry name" value="MEMBRANE PROTEIN YDGH-RELATED"/>
    <property type="match status" value="1"/>
</dbReference>
<dbReference type="PANTHER" id="PTHR33406">
    <property type="entry name" value="MEMBRANE PROTEIN MJ1562-RELATED"/>
    <property type="match status" value="1"/>
</dbReference>
<dbReference type="InterPro" id="IPR004869">
    <property type="entry name" value="MMPL_dom"/>
</dbReference>
<dbReference type="RefSeq" id="WP_149782315.1">
    <property type="nucleotide sequence ID" value="NZ_FMZP01000009.1"/>
</dbReference>
<dbReference type="Gene3D" id="1.20.1640.10">
    <property type="entry name" value="Multidrug efflux transporter AcrB transmembrane domain"/>
    <property type="match status" value="2"/>
</dbReference>
<dbReference type="Proteomes" id="UP000324021">
    <property type="component" value="Unassembled WGS sequence"/>
</dbReference>
<dbReference type="EMBL" id="FMZP01000009">
    <property type="protein sequence ID" value="SDC94246.1"/>
    <property type="molecule type" value="Genomic_DNA"/>
</dbReference>
<feature type="transmembrane region" description="Helical" evidence="7">
    <location>
        <begin position="781"/>
        <end position="807"/>
    </location>
</feature>
<evidence type="ECO:0000256" key="3">
    <source>
        <dbReference type="ARBA" id="ARBA00022475"/>
    </source>
</evidence>
<sequence>MTTGERIEAATEALNEVIISRSKTVVIAFLVMTAVFAGGFGLVSTDTDSTDSFTNDLPEQDALDAVNEEFEGPFEASAESTQLVHSGNNVLTKTELVRSLAVIERVEQRDDLRMASANGPAPLVAQTIDPTATTAAEQRRVIESATSTEIRRAIRERSDDPRFTGVVSEDFNPTAASASASITTITHDVPSEFSDDDLTDIQLAIETIANEESGDIRAFGSGIVDAETGTVIGDSMTLVMPVVVVLLLVFLIVAYRDPIDLALGLLALLMTVVWTFGFLGYSGIPFNQQMISVPVLLLAVGVDFGIHIINRYREETVQGFEPLEAMRTANNQLMVAFVIVTVTTVFGFGANIASDLGPIRNMGIASSVGIIFTFLIFGLFLPAAKLEVDELRERFGVPEFNSEPIASEDSTLGRLLAMPAKASQHAPLVFVVVILVAGAAAASYGAGVDTSFEEKDFLPPEEQPAYIEYVPGPLAPGEYTVTETYNLLEDKFATNQDQSVKIYVQGSFEEDHALEALASPNDDPPSNLAVGDGGEADARSIITVIQAYADQDPEFAALVERNDRNDNGIPDRNLDVIYDELFASPYGSAAEQYLTDDRRSAQVEYAIDSDASQREAAADAAEFADDFRYTATATGGIVVFAAVTDLIFASAIEGLILAVGLTAVFLVISYAALERKPLLGIVNVFPILIAIAFLIGTMRYLGMSLNALTATILSISVGLGIAYSVHATHRFIDELKAADDALTALVTTLSGTGGALMGSMLTTSLGTGALALAITPVLGDFGLLMALSVAYSFITSIVALPPAMLLWARYNRSQSLWNRVVATVDSSR</sequence>
<evidence type="ECO:0000259" key="8">
    <source>
        <dbReference type="PROSITE" id="PS50156"/>
    </source>
</evidence>
<feature type="domain" description="SSD" evidence="8">
    <location>
        <begin position="646"/>
        <end position="806"/>
    </location>
</feature>
<dbReference type="InterPro" id="IPR000731">
    <property type="entry name" value="SSD"/>
</dbReference>
<evidence type="ECO:0000256" key="6">
    <source>
        <dbReference type="ARBA" id="ARBA00023136"/>
    </source>
</evidence>
<evidence type="ECO:0000256" key="5">
    <source>
        <dbReference type="ARBA" id="ARBA00022989"/>
    </source>
</evidence>
<evidence type="ECO:0000256" key="7">
    <source>
        <dbReference type="SAM" id="Phobius"/>
    </source>
</evidence>
<dbReference type="InterPro" id="IPR050545">
    <property type="entry name" value="Mycobact_MmpL"/>
</dbReference>
<keyword evidence="6 7" id="KW-0472">Membrane</keyword>
<feature type="transmembrane region" description="Helical" evidence="7">
    <location>
        <begin position="238"/>
        <end position="255"/>
    </location>
</feature>
<evidence type="ECO:0000313" key="10">
    <source>
        <dbReference type="Proteomes" id="UP000324021"/>
    </source>
</evidence>
<evidence type="ECO:0000313" key="9">
    <source>
        <dbReference type="EMBL" id="SDC94246.1"/>
    </source>
</evidence>
<feature type="transmembrane region" description="Helical" evidence="7">
    <location>
        <begin position="262"/>
        <end position="284"/>
    </location>
</feature>